<proteinExistence type="predicted"/>
<organism evidence="1 2">
    <name type="scientific">Cystobacter fuscus (strain ATCC 25194 / DSM 2262 / NBRC 100088 / M29)</name>
    <dbReference type="NCBI Taxonomy" id="1242864"/>
    <lineage>
        <taxon>Bacteria</taxon>
        <taxon>Pseudomonadati</taxon>
        <taxon>Myxococcota</taxon>
        <taxon>Myxococcia</taxon>
        <taxon>Myxococcales</taxon>
        <taxon>Cystobacterineae</taxon>
        <taxon>Archangiaceae</taxon>
        <taxon>Cystobacter</taxon>
    </lineage>
</organism>
<evidence type="ECO:0000313" key="1">
    <source>
        <dbReference type="EMBL" id="EPX62981.1"/>
    </source>
</evidence>
<keyword evidence="2" id="KW-1185">Reference proteome</keyword>
<name>S9PIS5_CYSF2</name>
<dbReference type="AlphaFoldDB" id="S9PIS5"/>
<accession>S9PIS5</accession>
<comment type="caution">
    <text evidence="1">The sequence shown here is derived from an EMBL/GenBank/DDBJ whole genome shotgun (WGS) entry which is preliminary data.</text>
</comment>
<protein>
    <submittedName>
        <fullName evidence="1">Uncharacterized protein</fullName>
    </submittedName>
</protein>
<dbReference type="EMBL" id="ANAH02000006">
    <property type="protein sequence ID" value="EPX62981.1"/>
    <property type="molecule type" value="Genomic_DNA"/>
</dbReference>
<gene>
    <name evidence="1" type="ORF">D187_006391</name>
</gene>
<dbReference type="Proteomes" id="UP000011682">
    <property type="component" value="Unassembled WGS sequence"/>
</dbReference>
<reference evidence="1" key="1">
    <citation type="submission" date="2013-05" db="EMBL/GenBank/DDBJ databases">
        <title>Genome assembly of Cystobacter fuscus DSM 2262.</title>
        <authorList>
            <person name="Sharma G."/>
            <person name="Khatri I."/>
            <person name="Kaur C."/>
            <person name="Mayilraj S."/>
            <person name="Subramanian S."/>
        </authorList>
    </citation>
    <scope>NUCLEOTIDE SEQUENCE [LARGE SCALE GENOMIC DNA]</scope>
    <source>
        <strain evidence="1">DSM 2262</strain>
    </source>
</reference>
<sequence>MVSRSKSHGPGAALLGFLSPRARAPRLFSCRVDSIFMYKGRKNRRAVESPLTGRRRFRARPLRAASPRSWTVAVHGEQCSALRNARGASQEV</sequence>
<evidence type="ECO:0000313" key="2">
    <source>
        <dbReference type="Proteomes" id="UP000011682"/>
    </source>
</evidence>